<organism evidence="2 3">
    <name type="scientific">Agreia pratensis</name>
    <dbReference type="NCBI Taxonomy" id="150121"/>
    <lineage>
        <taxon>Bacteria</taxon>
        <taxon>Bacillati</taxon>
        <taxon>Actinomycetota</taxon>
        <taxon>Actinomycetes</taxon>
        <taxon>Micrococcales</taxon>
        <taxon>Microbacteriaceae</taxon>
        <taxon>Agreia</taxon>
    </lineage>
</organism>
<name>A0A1X7INA1_9MICO</name>
<reference evidence="3" key="1">
    <citation type="submission" date="2017-04" db="EMBL/GenBank/DDBJ databases">
        <authorList>
            <person name="Varghese N."/>
            <person name="Submissions S."/>
        </authorList>
    </citation>
    <scope>NUCLEOTIDE SEQUENCE [LARGE SCALE GENOMIC DNA]</scope>
    <source>
        <strain evidence="3">VKM Ac-2510</strain>
    </source>
</reference>
<feature type="chain" id="PRO_5012033065" description="Lipoprotein" evidence="1">
    <location>
        <begin position="29"/>
        <end position="138"/>
    </location>
</feature>
<dbReference type="AlphaFoldDB" id="A0A1X7INA1"/>
<sequence length="138" mass="14273">MRISRTKTTSLIGALAITGLLLTGCAGGQSKADACKVLESGLTDLQSELTSSLSDAATDPEGASKALDTVSDKFSENVSKVSNDEVKKVADDADKALGTLVSEFKTYSQDPASADTKALTDASTDVQDTFMALSKVCN</sequence>
<proteinExistence type="predicted"/>
<keyword evidence="3" id="KW-1185">Reference proteome</keyword>
<evidence type="ECO:0000313" key="2">
    <source>
        <dbReference type="EMBL" id="SMG16405.1"/>
    </source>
</evidence>
<feature type="signal peptide" evidence="1">
    <location>
        <begin position="1"/>
        <end position="28"/>
    </location>
</feature>
<protein>
    <recommendedName>
        <fullName evidence="4">Lipoprotein</fullName>
    </recommendedName>
</protein>
<dbReference type="RefSeq" id="WP_085482961.1">
    <property type="nucleotide sequence ID" value="NZ_FXAY01000001.1"/>
</dbReference>
<dbReference type="OrthoDB" id="4982568at2"/>
<evidence type="ECO:0008006" key="4">
    <source>
        <dbReference type="Google" id="ProtNLM"/>
    </source>
</evidence>
<keyword evidence="1" id="KW-0732">Signal</keyword>
<gene>
    <name evidence="2" type="ORF">SAMN06296010_0708</name>
</gene>
<evidence type="ECO:0000256" key="1">
    <source>
        <dbReference type="SAM" id="SignalP"/>
    </source>
</evidence>
<evidence type="ECO:0000313" key="3">
    <source>
        <dbReference type="Proteomes" id="UP000193244"/>
    </source>
</evidence>
<dbReference type="EMBL" id="FXAY01000001">
    <property type="protein sequence ID" value="SMG16405.1"/>
    <property type="molecule type" value="Genomic_DNA"/>
</dbReference>
<dbReference type="PROSITE" id="PS51257">
    <property type="entry name" value="PROKAR_LIPOPROTEIN"/>
    <property type="match status" value="1"/>
</dbReference>
<dbReference type="Proteomes" id="UP000193244">
    <property type="component" value="Unassembled WGS sequence"/>
</dbReference>
<accession>A0A1X7INA1</accession>